<dbReference type="EMBL" id="BMEL01000003">
    <property type="protein sequence ID" value="GGF24258.1"/>
    <property type="molecule type" value="Genomic_DNA"/>
</dbReference>
<evidence type="ECO:0000259" key="3">
    <source>
        <dbReference type="SMART" id="SM00943"/>
    </source>
</evidence>
<dbReference type="SMART" id="SM00942">
    <property type="entry name" value="PriCT_1"/>
    <property type="match status" value="1"/>
</dbReference>
<dbReference type="RefSeq" id="WP_209488431.1">
    <property type="nucleotide sequence ID" value="NZ_BMEL01000003.1"/>
</dbReference>
<reference evidence="4" key="2">
    <citation type="submission" date="2020-09" db="EMBL/GenBank/DDBJ databases">
        <authorList>
            <person name="Sun Q."/>
            <person name="Zhou Y."/>
        </authorList>
    </citation>
    <scope>NUCLEOTIDE SEQUENCE</scope>
    <source>
        <strain evidence="4">CGMCC 1.12153</strain>
    </source>
</reference>
<evidence type="ECO:0000259" key="2">
    <source>
        <dbReference type="SMART" id="SM00942"/>
    </source>
</evidence>
<gene>
    <name evidence="4" type="ORF">GCM10010954_23920</name>
</gene>
<keyword evidence="1" id="KW-0378">Hydrolase</keyword>
<dbReference type="SUPFAM" id="SSF56747">
    <property type="entry name" value="Prim-pol domain"/>
    <property type="match status" value="1"/>
</dbReference>
<reference evidence="4" key="1">
    <citation type="journal article" date="2014" name="Int. J. Syst. Evol. Microbiol.">
        <title>Complete genome sequence of Corynebacterium casei LMG S-19264T (=DSM 44701T), isolated from a smear-ripened cheese.</title>
        <authorList>
            <consortium name="US DOE Joint Genome Institute (JGI-PGF)"/>
            <person name="Walter F."/>
            <person name="Albersmeier A."/>
            <person name="Kalinowski J."/>
            <person name="Ruckert C."/>
        </authorList>
    </citation>
    <scope>NUCLEOTIDE SEQUENCE</scope>
    <source>
        <strain evidence="4">CGMCC 1.12153</strain>
    </source>
</reference>
<evidence type="ECO:0000256" key="1">
    <source>
        <dbReference type="ARBA" id="ARBA00022801"/>
    </source>
</evidence>
<proteinExistence type="predicted"/>
<name>A0A917B7F2_HALAA</name>
<sequence length="283" mass="31525">MSKPIIPKNETEKTKMLESAIAYARFFHWSVFPLHSIVKGQCTCGRLNCGSPGKHPRVKSGVKEATTDEGVIKNWFTKWPNSNIGAATGEKSGFIAVDIDPRHGGEASLDEWISEYGHFKTVEAITGSKGKHILFNYPGQLGNRANVKPGIDIRGDGGYIVLAPSNHISGNQYEWELSSRPGEVRLSDMPEWLLKELQETTKSTIKKPSSHWSHIIQGVGEGERNNSAASLAGYLLRRRLDASVAYEIMLMWNDRNNPPMSQDDLDKTYMSILKKEVDRLGRG</sequence>
<dbReference type="Proteomes" id="UP000660110">
    <property type="component" value="Unassembled WGS sequence"/>
</dbReference>
<comment type="caution">
    <text evidence="4">The sequence shown here is derived from an EMBL/GenBank/DDBJ whole genome shotgun (WGS) entry which is preliminary data.</text>
</comment>
<dbReference type="AlphaFoldDB" id="A0A917B7F2"/>
<dbReference type="Pfam" id="PF09250">
    <property type="entry name" value="Prim-Pol"/>
    <property type="match status" value="1"/>
</dbReference>
<keyword evidence="5" id="KW-1185">Reference proteome</keyword>
<dbReference type="InterPro" id="IPR015330">
    <property type="entry name" value="DNA_primase/pol_bifunc_N"/>
</dbReference>
<dbReference type="CDD" id="cd04859">
    <property type="entry name" value="Prim_Pol"/>
    <property type="match status" value="1"/>
</dbReference>
<evidence type="ECO:0000313" key="4">
    <source>
        <dbReference type="EMBL" id="GGF24258.1"/>
    </source>
</evidence>
<dbReference type="InterPro" id="IPR014820">
    <property type="entry name" value="PriCT_1"/>
</dbReference>
<dbReference type="SMART" id="SM00943">
    <property type="entry name" value="Prim-Pol"/>
    <property type="match status" value="1"/>
</dbReference>
<organism evidence="4 5">
    <name type="scientific">Halobacillus andaensis</name>
    <dbReference type="NCBI Taxonomy" id="1176239"/>
    <lineage>
        <taxon>Bacteria</taxon>
        <taxon>Bacillati</taxon>
        <taxon>Bacillota</taxon>
        <taxon>Bacilli</taxon>
        <taxon>Bacillales</taxon>
        <taxon>Bacillaceae</taxon>
        <taxon>Halobacillus</taxon>
    </lineage>
</organism>
<dbReference type="PANTHER" id="PTHR35372">
    <property type="entry name" value="ATP BINDING PROTEIN-RELATED"/>
    <property type="match status" value="1"/>
</dbReference>
<protein>
    <submittedName>
        <fullName evidence="4">DNA primase</fullName>
    </submittedName>
</protein>
<feature type="domain" description="DNA primase/polymerase bifunctional N-terminal" evidence="3">
    <location>
        <begin position="20"/>
        <end position="193"/>
    </location>
</feature>
<feature type="domain" description="Primase C-terminal 1" evidence="2">
    <location>
        <begin position="213"/>
        <end position="278"/>
    </location>
</feature>
<accession>A0A917B7F2</accession>
<dbReference type="Pfam" id="PF08708">
    <property type="entry name" value="PriCT_1"/>
    <property type="match status" value="1"/>
</dbReference>
<evidence type="ECO:0000313" key="5">
    <source>
        <dbReference type="Proteomes" id="UP000660110"/>
    </source>
</evidence>
<dbReference type="InterPro" id="IPR051620">
    <property type="entry name" value="ORF904-like_C"/>
</dbReference>
<dbReference type="PANTHER" id="PTHR35372:SF2">
    <property type="entry name" value="SF3 HELICASE DOMAIN-CONTAINING PROTEIN"/>
    <property type="match status" value="1"/>
</dbReference>
<dbReference type="GO" id="GO:0016787">
    <property type="term" value="F:hydrolase activity"/>
    <property type="evidence" value="ECO:0007669"/>
    <property type="project" value="UniProtKB-KW"/>
</dbReference>